<dbReference type="GO" id="GO:0043856">
    <property type="term" value="F:anti-sigma factor antagonist activity"/>
    <property type="evidence" value="ECO:0007669"/>
    <property type="project" value="InterPro"/>
</dbReference>
<dbReference type="GeneID" id="69981814"/>
<dbReference type="PATRIC" id="fig|927665.4.peg.579"/>
<evidence type="ECO:0000313" key="5">
    <source>
        <dbReference type="Proteomes" id="UP000033047"/>
    </source>
</evidence>
<organism evidence="4 5">
    <name type="scientific">Parabacteroides goldsteinii DSM 19448 = WAL 12034</name>
    <dbReference type="NCBI Taxonomy" id="927665"/>
    <lineage>
        <taxon>Bacteria</taxon>
        <taxon>Pseudomonadati</taxon>
        <taxon>Bacteroidota</taxon>
        <taxon>Bacteroidia</taxon>
        <taxon>Bacteroidales</taxon>
        <taxon>Tannerellaceae</taxon>
        <taxon>Parabacteroides</taxon>
    </lineage>
</organism>
<evidence type="ECO:0000313" key="4">
    <source>
        <dbReference type="EMBL" id="KKB59489.1"/>
    </source>
</evidence>
<dbReference type="Pfam" id="PF01740">
    <property type="entry name" value="STAS"/>
    <property type="match status" value="1"/>
</dbReference>
<dbReference type="InterPro" id="IPR003658">
    <property type="entry name" value="Anti-sigma_ant"/>
</dbReference>
<comment type="similarity">
    <text evidence="1 2">Belongs to the anti-sigma-factor antagonist family.</text>
</comment>
<proteinExistence type="inferred from homology"/>
<gene>
    <name evidence="4" type="ORF">HMPREF1535_00573</name>
</gene>
<dbReference type="EMBL" id="AQHV01000002">
    <property type="protein sequence ID" value="KKB59489.1"/>
    <property type="molecule type" value="Genomic_DNA"/>
</dbReference>
<dbReference type="PROSITE" id="PS50801">
    <property type="entry name" value="STAS"/>
    <property type="match status" value="1"/>
</dbReference>
<dbReference type="NCBIfam" id="TIGR00377">
    <property type="entry name" value="ant_ant_sig"/>
    <property type="match status" value="1"/>
</dbReference>
<accession>A0A0F5JP32</accession>
<dbReference type="InterPro" id="IPR036513">
    <property type="entry name" value="STAS_dom_sf"/>
</dbReference>
<dbReference type="AlphaFoldDB" id="A0A0F5JP32"/>
<dbReference type="HOGENOM" id="CLU_115403_9_2_10"/>
<sequence>MEIEIKHGTETVICLSGQLDTLSSPDLEKEITNILEGNAQNVVLDGGKLTYISSAGLRLLLILQKKMGQKGGTFVLRNIQDSIMEIFKITGFSSFLTIE</sequence>
<dbReference type="CDD" id="cd07043">
    <property type="entry name" value="STAS_anti-anti-sigma_factors"/>
    <property type="match status" value="1"/>
</dbReference>
<evidence type="ECO:0000256" key="1">
    <source>
        <dbReference type="ARBA" id="ARBA00009013"/>
    </source>
</evidence>
<reference evidence="4 5" key="1">
    <citation type="submission" date="2013-04" db="EMBL/GenBank/DDBJ databases">
        <title>The Genome Sequence of Parabacteroides goldsteinii DSM 19448.</title>
        <authorList>
            <consortium name="The Broad Institute Genomics Platform"/>
            <person name="Earl A."/>
            <person name="Ward D."/>
            <person name="Feldgarden M."/>
            <person name="Gevers D."/>
            <person name="Martens E."/>
            <person name="Sakamoto M."/>
            <person name="Benno Y."/>
            <person name="Song Y."/>
            <person name="Liu C."/>
            <person name="Lee J."/>
            <person name="Bolanos M."/>
            <person name="Vaisanen M.L."/>
            <person name="Finegold S.M."/>
            <person name="Walker B."/>
            <person name="Young S."/>
            <person name="Zeng Q."/>
            <person name="Gargeya S."/>
            <person name="Fitzgerald M."/>
            <person name="Haas B."/>
            <person name="Abouelleil A."/>
            <person name="Allen A.W."/>
            <person name="Alvarado L."/>
            <person name="Arachchi H.M."/>
            <person name="Berlin A.M."/>
            <person name="Chapman S.B."/>
            <person name="Gainer-Dewar J."/>
            <person name="Goldberg J."/>
            <person name="Griggs A."/>
            <person name="Gujja S."/>
            <person name="Hansen M."/>
            <person name="Howarth C."/>
            <person name="Imamovic A."/>
            <person name="Ireland A."/>
            <person name="Larimer J."/>
            <person name="McCowan C."/>
            <person name="Murphy C."/>
            <person name="Pearson M."/>
            <person name="Poon T.W."/>
            <person name="Priest M."/>
            <person name="Roberts A."/>
            <person name="Saif S."/>
            <person name="Shea T."/>
            <person name="Sisk P."/>
            <person name="Sykes S."/>
            <person name="Wortman J."/>
            <person name="Nusbaum C."/>
            <person name="Birren B."/>
        </authorList>
    </citation>
    <scope>NUCLEOTIDE SEQUENCE [LARGE SCALE GENOMIC DNA]</scope>
    <source>
        <strain evidence="4 5">DSM 19448</strain>
    </source>
</reference>
<comment type="caution">
    <text evidence="4">The sequence shown here is derived from an EMBL/GenBank/DDBJ whole genome shotgun (WGS) entry which is preliminary data.</text>
</comment>
<dbReference type="InterPro" id="IPR002645">
    <property type="entry name" value="STAS_dom"/>
</dbReference>
<dbReference type="Gene3D" id="3.30.750.24">
    <property type="entry name" value="STAS domain"/>
    <property type="match status" value="1"/>
</dbReference>
<dbReference type="SUPFAM" id="SSF52091">
    <property type="entry name" value="SpoIIaa-like"/>
    <property type="match status" value="1"/>
</dbReference>
<feature type="domain" description="STAS" evidence="3">
    <location>
        <begin position="12"/>
        <end position="99"/>
    </location>
</feature>
<name>A0A0F5JP32_9BACT</name>
<dbReference type="Proteomes" id="UP000033047">
    <property type="component" value="Unassembled WGS sequence"/>
</dbReference>
<protein>
    <recommendedName>
        <fullName evidence="2">Anti-sigma factor antagonist</fullName>
    </recommendedName>
</protein>
<dbReference type="STRING" id="927665.HMPREF1535_00573"/>
<dbReference type="PANTHER" id="PTHR33495">
    <property type="entry name" value="ANTI-SIGMA FACTOR ANTAGONIST TM_1081-RELATED-RELATED"/>
    <property type="match status" value="1"/>
</dbReference>
<evidence type="ECO:0000259" key="3">
    <source>
        <dbReference type="PROSITE" id="PS50801"/>
    </source>
</evidence>
<dbReference type="PANTHER" id="PTHR33495:SF14">
    <property type="entry name" value="ANTI-SIGMA FACTOR ANTAGONIST"/>
    <property type="match status" value="1"/>
</dbReference>
<dbReference type="RefSeq" id="WP_007654542.1">
    <property type="nucleotide sequence ID" value="NZ_KQ033912.1"/>
</dbReference>
<evidence type="ECO:0000256" key="2">
    <source>
        <dbReference type="RuleBase" id="RU003749"/>
    </source>
</evidence>